<evidence type="ECO:0000313" key="13">
    <source>
        <dbReference type="EMBL" id="BFD45878.1"/>
    </source>
</evidence>
<evidence type="ECO:0000256" key="8">
    <source>
        <dbReference type="ARBA" id="ARBA00023133"/>
    </source>
</evidence>
<dbReference type="GO" id="GO:0046872">
    <property type="term" value="F:metal ion binding"/>
    <property type="evidence" value="ECO:0007669"/>
    <property type="project" value="UniProtKB-KW"/>
</dbReference>
<feature type="transmembrane region" description="Helical" evidence="12">
    <location>
        <begin position="101"/>
        <end position="120"/>
    </location>
</feature>
<keyword evidence="8" id="KW-0350">Heme biosynthesis</keyword>
<proteinExistence type="predicted"/>
<dbReference type="GO" id="GO:0120547">
    <property type="term" value="F:heme A synthase activity"/>
    <property type="evidence" value="ECO:0007669"/>
    <property type="project" value="UniProtKB-EC"/>
</dbReference>
<dbReference type="GO" id="GO:0016653">
    <property type="term" value="F:oxidoreductase activity, acting on NAD(P)H, heme protein as acceptor"/>
    <property type="evidence" value="ECO:0007669"/>
    <property type="project" value="TreeGrafter"/>
</dbReference>
<name>A0AAT9G7S2_9RICK</name>
<comment type="pathway">
    <text evidence="10">Porphyrin-containing compound metabolism; heme A biosynthesis; heme A from heme O: step 1/1.</text>
</comment>
<feature type="transmembrane region" description="Helical" evidence="12">
    <location>
        <begin position="132"/>
        <end position="153"/>
    </location>
</feature>
<dbReference type="Pfam" id="PF02628">
    <property type="entry name" value="COX15-CtaA"/>
    <property type="match status" value="1"/>
</dbReference>
<feature type="transmembrane region" description="Helical" evidence="12">
    <location>
        <begin position="268"/>
        <end position="289"/>
    </location>
</feature>
<sequence length="318" mass="36069">MIFLGGLTRLTDAGLSIVEWKPVSGVVPPLGNADWQDEFAKYQQSVEYKQKNTNMTLSEFKFIFWLEFIHRFAGRVVGLLYLVPLLYFFVRGRIDTRLLPVYLAILLLFAVQGFMGWYMVKSGLILQPYVSHFRLACHLVIAVIIYNLLFYQLMKNSFDILLVERTISLNLAKFFCILTIIIVYIQIFLGGLVAGLDAGLVYNSFPLMGNSFIPQEIAFKLLSRDSLSDAVFVQFIHRIGAYIVCTSVGLLVLSLIKTKHPKLNKVAYYIVGVLILQMLAGIITILYSVPILMALVHQIFAIILLSCILWGYFLLKSS</sequence>
<keyword evidence="5 12" id="KW-1133">Transmembrane helix</keyword>
<keyword evidence="3 12" id="KW-0812">Transmembrane</keyword>
<comment type="catalytic activity">
    <reaction evidence="11">
        <text>Fe(II)-heme o + 2 A + H2O = Fe(II)-heme a + 2 AH2</text>
        <dbReference type="Rhea" id="RHEA:63388"/>
        <dbReference type="ChEBI" id="CHEBI:13193"/>
        <dbReference type="ChEBI" id="CHEBI:15377"/>
        <dbReference type="ChEBI" id="CHEBI:17499"/>
        <dbReference type="ChEBI" id="CHEBI:60530"/>
        <dbReference type="ChEBI" id="CHEBI:61715"/>
        <dbReference type="EC" id="1.17.99.9"/>
    </reaction>
    <physiologicalReaction direction="left-to-right" evidence="11">
        <dbReference type="Rhea" id="RHEA:63389"/>
    </physiologicalReaction>
</comment>
<evidence type="ECO:0000256" key="4">
    <source>
        <dbReference type="ARBA" id="ARBA00022723"/>
    </source>
</evidence>
<evidence type="ECO:0000256" key="5">
    <source>
        <dbReference type="ARBA" id="ARBA00022989"/>
    </source>
</evidence>
<organism evidence="13">
    <name type="scientific">Candidatus Tisiphia endosymbiont of Sergentomyia squamirostris</name>
    <dbReference type="NCBI Taxonomy" id="3113639"/>
    <lineage>
        <taxon>Bacteria</taxon>
        <taxon>Pseudomonadati</taxon>
        <taxon>Pseudomonadota</taxon>
        <taxon>Alphaproteobacteria</taxon>
        <taxon>Rickettsiales</taxon>
        <taxon>Rickettsiaceae</taxon>
        <taxon>Rickettsieae</taxon>
        <taxon>Candidatus Tisiphia</taxon>
    </lineage>
</organism>
<feature type="transmembrane region" description="Helical" evidence="12">
    <location>
        <begin position="174"/>
        <end position="196"/>
    </location>
</feature>
<evidence type="ECO:0000256" key="10">
    <source>
        <dbReference type="ARBA" id="ARBA00044501"/>
    </source>
</evidence>
<protein>
    <submittedName>
        <fullName evidence="13">COX15/CtaA family protein</fullName>
    </submittedName>
</protein>
<feature type="transmembrane region" description="Helical" evidence="12">
    <location>
        <begin position="295"/>
        <end position="315"/>
    </location>
</feature>
<evidence type="ECO:0000256" key="6">
    <source>
        <dbReference type="ARBA" id="ARBA00023002"/>
    </source>
</evidence>
<gene>
    <name evidence="13" type="ORF">DMENIID0002_05240</name>
</gene>
<reference evidence="13" key="1">
    <citation type="submission" date="2024-01" db="EMBL/GenBank/DDBJ databases">
        <title>Sequencing the genomes of a sandfly, Sergentomyia squamirostris, and its two endosymbionts.</title>
        <authorList>
            <person name="Itokawa K."/>
            <person name="Sanjoba C."/>
        </authorList>
    </citation>
    <scope>NUCLEOTIDE SEQUENCE</scope>
    <source>
        <strain evidence="13">RiSSQ</strain>
    </source>
</reference>
<evidence type="ECO:0000256" key="12">
    <source>
        <dbReference type="SAM" id="Phobius"/>
    </source>
</evidence>
<dbReference type="InterPro" id="IPR023754">
    <property type="entry name" value="HemeA_Synthase_type2"/>
</dbReference>
<evidence type="ECO:0000256" key="7">
    <source>
        <dbReference type="ARBA" id="ARBA00023004"/>
    </source>
</evidence>
<dbReference type="EMBL" id="AP029170">
    <property type="protein sequence ID" value="BFD45878.1"/>
    <property type="molecule type" value="Genomic_DNA"/>
</dbReference>
<dbReference type="GO" id="GO:0006784">
    <property type="term" value="P:heme A biosynthetic process"/>
    <property type="evidence" value="ECO:0007669"/>
    <property type="project" value="InterPro"/>
</dbReference>
<keyword evidence="6" id="KW-0560">Oxidoreductase</keyword>
<evidence type="ECO:0000256" key="1">
    <source>
        <dbReference type="ARBA" id="ARBA00001970"/>
    </source>
</evidence>
<comment type="subcellular location">
    <subcellularLocation>
        <location evidence="2">Membrane</location>
        <topology evidence="2">Multi-pass membrane protein</topology>
    </subcellularLocation>
</comment>
<dbReference type="PANTHER" id="PTHR23289">
    <property type="entry name" value="CYTOCHROME C OXIDASE ASSEMBLY PROTEIN COX15"/>
    <property type="match status" value="1"/>
</dbReference>
<dbReference type="GO" id="GO:0016020">
    <property type="term" value="C:membrane"/>
    <property type="evidence" value="ECO:0007669"/>
    <property type="project" value="UniProtKB-SubCell"/>
</dbReference>
<evidence type="ECO:0000256" key="2">
    <source>
        <dbReference type="ARBA" id="ARBA00004141"/>
    </source>
</evidence>
<comment type="cofactor">
    <cofactor evidence="1">
        <name>heme b</name>
        <dbReference type="ChEBI" id="CHEBI:60344"/>
    </cofactor>
</comment>
<feature type="transmembrane region" description="Helical" evidence="12">
    <location>
        <begin position="68"/>
        <end position="89"/>
    </location>
</feature>
<keyword evidence="4" id="KW-0479">Metal-binding</keyword>
<dbReference type="InterPro" id="IPR003780">
    <property type="entry name" value="COX15/CtaA_fam"/>
</dbReference>
<evidence type="ECO:0000256" key="9">
    <source>
        <dbReference type="ARBA" id="ARBA00023136"/>
    </source>
</evidence>
<keyword evidence="9 12" id="KW-0472">Membrane</keyword>
<evidence type="ECO:0000256" key="3">
    <source>
        <dbReference type="ARBA" id="ARBA00022692"/>
    </source>
</evidence>
<accession>A0AAT9G7S2</accession>
<keyword evidence="7" id="KW-0408">Iron</keyword>
<evidence type="ECO:0000256" key="11">
    <source>
        <dbReference type="ARBA" id="ARBA00048044"/>
    </source>
</evidence>
<dbReference type="PANTHER" id="PTHR23289:SF2">
    <property type="entry name" value="CYTOCHROME C OXIDASE ASSEMBLY PROTEIN COX15 HOMOLOG"/>
    <property type="match status" value="1"/>
</dbReference>
<dbReference type="AlphaFoldDB" id="A0AAT9G7S2"/>
<feature type="transmembrane region" description="Helical" evidence="12">
    <location>
        <begin position="235"/>
        <end position="256"/>
    </location>
</feature>